<dbReference type="InterPro" id="IPR036388">
    <property type="entry name" value="WH-like_DNA-bd_sf"/>
</dbReference>
<feature type="domain" description="RNA polymerase sigma-70 region 2" evidence="5">
    <location>
        <begin position="29"/>
        <end position="96"/>
    </location>
</feature>
<evidence type="ECO:0000313" key="7">
    <source>
        <dbReference type="EMBL" id="CAA6819107.1"/>
    </source>
</evidence>
<evidence type="ECO:0000256" key="4">
    <source>
        <dbReference type="ARBA" id="ARBA00023163"/>
    </source>
</evidence>
<keyword evidence="3" id="KW-0731">Sigma factor</keyword>
<dbReference type="SUPFAM" id="SSF88659">
    <property type="entry name" value="Sigma3 and sigma4 domains of RNA polymerase sigma factors"/>
    <property type="match status" value="1"/>
</dbReference>
<dbReference type="InterPro" id="IPR007627">
    <property type="entry name" value="RNA_pol_sigma70_r2"/>
</dbReference>
<dbReference type="CDD" id="cd06171">
    <property type="entry name" value="Sigma70_r4"/>
    <property type="match status" value="1"/>
</dbReference>
<evidence type="ECO:0000259" key="6">
    <source>
        <dbReference type="Pfam" id="PF08281"/>
    </source>
</evidence>
<comment type="similarity">
    <text evidence="1">Belongs to the sigma-70 factor family. ECF subfamily.</text>
</comment>
<dbReference type="InterPro" id="IPR013325">
    <property type="entry name" value="RNA_pol_sigma_r2"/>
</dbReference>
<dbReference type="Gene3D" id="1.10.1740.10">
    <property type="match status" value="1"/>
</dbReference>
<name>A0A6S6TLP3_9BACT</name>
<dbReference type="InterPro" id="IPR013324">
    <property type="entry name" value="RNA_pol_sigma_r3/r4-like"/>
</dbReference>
<dbReference type="GO" id="GO:0003677">
    <property type="term" value="F:DNA binding"/>
    <property type="evidence" value="ECO:0007669"/>
    <property type="project" value="InterPro"/>
</dbReference>
<sequence>MKSVVLAEISERELIEGCIAKKRRYQEHLYYRYGTDMYQVALMYAKNEADASDILQESFIKVFKNIHTFKFQGALGGWIRRTVVFTAINAYKKKQRETQLVVSMPETEYVDFSVNEIAEGLDPSEIVKLVNQLPKKAQQVLKLYVIEEYKHQEIADMLGISVGTSKSQLNRAKKLLQEAVKTLHG</sequence>
<accession>A0A6S6TLP3</accession>
<organism evidence="7">
    <name type="scientific">uncultured Aureispira sp</name>
    <dbReference type="NCBI Taxonomy" id="1331704"/>
    <lineage>
        <taxon>Bacteria</taxon>
        <taxon>Pseudomonadati</taxon>
        <taxon>Bacteroidota</taxon>
        <taxon>Saprospiria</taxon>
        <taxon>Saprospirales</taxon>
        <taxon>Saprospiraceae</taxon>
        <taxon>Aureispira</taxon>
        <taxon>environmental samples</taxon>
    </lineage>
</organism>
<dbReference type="AlphaFoldDB" id="A0A6S6TLP3"/>
<dbReference type="InterPro" id="IPR039425">
    <property type="entry name" value="RNA_pol_sigma-70-like"/>
</dbReference>
<dbReference type="PANTHER" id="PTHR43133">
    <property type="entry name" value="RNA POLYMERASE ECF-TYPE SIGMA FACTO"/>
    <property type="match status" value="1"/>
</dbReference>
<dbReference type="GO" id="GO:0016987">
    <property type="term" value="F:sigma factor activity"/>
    <property type="evidence" value="ECO:0007669"/>
    <property type="project" value="UniProtKB-KW"/>
</dbReference>
<reference evidence="7" key="1">
    <citation type="submission" date="2020-01" db="EMBL/GenBank/DDBJ databases">
        <authorList>
            <person name="Meier V. D."/>
            <person name="Meier V D."/>
        </authorList>
    </citation>
    <scope>NUCLEOTIDE SEQUENCE</scope>
    <source>
        <strain evidence="7">HLG_WM_MAG_10</strain>
    </source>
</reference>
<proteinExistence type="inferred from homology"/>
<dbReference type="Gene3D" id="1.10.10.10">
    <property type="entry name" value="Winged helix-like DNA-binding domain superfamily/Winged helix DNA-binding domain"/>
    <property type="match status" value="1"/>
</dbReference>
<dbReference type="InterPro" id="IPR013249">
    <property type="entry name" value="RNA_pol_sigma70_r4_t2"/>
</dbReference>
<feature type="domain" description="RNA polymerase sigma factor 70 region 4 type 2" evidence="6">
    <location>
        <begin position="125"/>
        <end position="176"/>
    </location>
</feature>
<protein>
    <submittedName>
        <fullName evidence="7">RNA polymerase subunit sigma-24</fullName>
    </submittedName>
</protein>
<dbReference type="Pfam" id="PF08281">
    <property type="entry name" value="Sigma70_r4_2"/>
    <property type="match status" value="1"/>
</dbReference>
<keyword evidence="2" id="KW-0805">Transcription regulation</keyword>
<dbReference type="NCBIfam" id="TIGR02937">
    <property type="entry name" value="sigma70-ECF"/>
    <property type="match status" value="1"/>
</dbReference>
<keyword evidence="4" id="KW-0804">Transcription</keyword>
<evidence type="ECO:0000259" key="5">
    <source>
        <dbReference type="Pfam" id="PF04542"/>
    </source>
</evidence>
<gene>
    <name evidence="7" type="ORF">HELGO_WM17736</name>
</gene>
<dbReference type="EMBL" id="CACVAQ010000271">
    <property type="protein sequence ID" value="CAA6819107.1"/>
    <property type="molecule type" value="Genomic_DNA"/>
</dbReference>
<dbReference type="GO" id="GO:0006352">
    <property type="term" value="P:DNA-templated transcription initiation"/>
    <property type="evidence" value="ECO:0007669"/>
    <property type="project" value="InterPro"/>
</dbReference>
<dbReference type="Pfam" id="PF04542">
    <property type="entry name" value="Sigma70_r2"/>
    <property type="match status" value="1"/>
</dbReference>
<evidence type="ECO:0000256" key="3">
    <source>
        <dbReference type="ARBA" id="ARBA00023082"/>
    </source>
</evidence>
<evidence type="ECO:0000256" key="1">
    <source>
        <dbReference type="ARBA" id="ARBA00010641"/>
    </source>
</evidence>
<dbReference type="InterPro" id="IPR014284">
    <property type="entry name" value="RNA_pol_sigma-70_dom"/>
</dbReference>
<dbReference type="PANTHER" id="PTHR43133:SF46">
    <property type="entry name" value="RNA POLYMERASE SIGMA-70 FACTOR ECF SUBFAMILY"/>
    <property type="match status" value="1"/>
</dbReference>
<evidence type="ECO:0000256" key="2">
    <source>
        <dbReference type="ARBA" id="ARBA00023015"/>
    </source>
</evidence>
<dbReference type="SUPFAM" id="SSF88946">
    <property type="entry name" value="Sigma2 domain of RNA polymerase sigma factors"/>
    <property type="match status" value="1"/>
</dbReference>